<dbReference type="EMBL" id="JACHNF010000001">
    <property type="protein sequence ID" value="MBB5978751.1"/>
    <property type="molecule type" value="Genomic_DNA"/>
</dbReference>
<evidence type="ECO:0000313" key="4">
    <source>
        <dbReference type="Proteomes" id="UP000558997"/>
    </source>
</evidence>
<dbReference type="Gene3D" id="3.40.190.10">
    <property type="entry name" value="Periplasmic binding protein-like II"/>
    <property type="match status" value="1"/>
</dbReference>
<accession>A0A841DLI8</accession>
<dbReference type="RefSeq" id="WP_184833308.1">
    <property type="nucleotide sequence ID" value="NZ_BAAAVN010000001.1"/>
</dbReference>
<evidence type="ECO:0000313" key="3">
    <source>
        <dbReference type="EMBL" id="MBB5978751.1"/>
    </source>
</evidence>
<name>A0A841DLI8_9ACTN</name>
<gene>
    <name evidence="3" type="ORF">HDA44_002092</name>
</gene>
<dbReference type="InterPro" id="IPR030678">
    <property type="entry name" value="Peptide/Ni-bd"/>
</dbReference>
<proteinExistence type="predicted"/>
<keyword evidence="4" id="KW-1185">Reference proteome</keyword>
<dbReference type="InterPro" id="IPR039424">
    <property type="entry name" value="SBP_5"/>
</dbReference>
<feature type="domain" description="Solute-binding protein family 5" evidence="2">
    <location>
        <begin position="87"/>
        <end position="476"/>
    </location>
</feature>
<dbReference type="PANTHER" id="PTHR30290:SF83">
    <property type="entry name" value="ABC TRANSPORTER SUBSTRATE-BINDING PROTEIN"/>
    <property type="match status" value="1"/>
</dbReference>
<dbReference type="Pfam" id="PF00496">
    <property type="entry name" value="SBP_bac_5"/>
    <property type="match status" value="1"/>
</dbReference>
<keyword evidence="1" id="KW-0732">Signal</keyword>
<dbReference type="PROSITE" id="PS51257">
    <property type="entry name" value="PROKAR_LIPOPROTEIN"/>
    <property type="match status" value="1"/>
</dbReference>
<dbReference type="InterPro" id="IPR000914">
    <property type="entry name" value="SBP_5_dom"/>
</dbReference>
<comment type="caution">
    <text evidence="3">The sequence shown here is derived from an EMBL/GenBank/DDBJ whole genome shotgun (WGS) entry which is preliminary data.</text>
</comment>
<evidence type="ECO:0000259" key="2">
    <source>
        <dbReference type="Pfam" id="PF00496"/>
    </source>
</evidence>
<dbReference type="Proteomes" id="UP000558997">
    <property type="component" value="Unassembled WGS sequence"/>
</dbReference>
<dbReference type="CDD" id="cd08506">
    <property type="entry name" value="PBP2_clavulanate_OppA2"/>
    <property type="match status" value="1"/>
</dbReference>
<dbReference type="SUPFAM" id="SSF53850">
    <property type="entry name" value="Periplasmic binding protein-like II"/>
    <property type="match status" value="1"/>
</dbReference>
<dbReference type="PANTHER" id="PTHR30290">
    <property type="entry name" value="PERIPLASMIC BINDING COMPONENT OF ABC TRANSPORTER"/>
    <property type="match status" value="1"/>
</dbReference>
<dbReference type="AlphaFoldDB" id="A0A841DLI8"/>
<evidence type="ECO:0000256" key="1">
    <source>
        <dbReference type="SAM" id="SignalP"/>
    </source>
</evidence>
<dbReference type="GO" id="GO:0015833">
    <property type="term" value="P:peptide transport"/>
    <property type="evidence" value="ECO:0007669"/>
    <property type="project" value="TreeGrafter"/>
</dbReference>
<reference evidence="3 4" key="1">
    <citation type="submission" date="2020-08" db="EMBL/GenBank/DDBJ databases">
        <title>Sequencing the genomes of 1000 actinobacteria strains.</title>
        <authorList>
            <person name="Klenk H.-P."/>
        </authorList>
    </citation>
    <scope>NUCLEOTIDE SEQUENCE [LARGE SCALE GENOMIC DNA]</scope>
    <source>
        <strain evidence="3 4">DSM 17294</strain>
    </source>
</reference>
<dbReference type="PIRSF" id="PIRSF002741">
    <property type="entry name" value="MppA"/>
    <property type="match status" value="1"/>
</dbReference>
<dbReference type="GO" id="GO:0043190">
    <property type="term" value="C:ATP-binding cassette (ABC) transporter complex"/>
    <property type="evidence" value="ECO:0007669"/>
    <property type="project" value="InterPro"/>
</dbReference>
<feature type="signal peptide" evidence="1">
    <location>
        <begin position="1"/>
        <end position="23"/>
    </location>
</feature>
<dbReference type="GO" id="GO:0042597">
    <property type="term" value="C:periplasmic space"/>
    <property type="evidence" value="ECO:0007669"/>
    <property type="project" value="UniProtKB-ARBA"/>
</dbReference>
<sequence>MKRISRAVALAAVLALAAAACNANNKSTPNAGSSASAAEPGGTFHVLSTAKEISFDPAKSQNLGVSSIHLVLRGLTSWKTSPDKAAELVPDLATDTGKVSDGGKTWTYKLKSGLKYSDGSPIVAADIKYGVERSFAPELSGGLGYHKSLLVGGDKYTGPYKGGELASIETPDDTTIIFKLNKPYGDWPWIVSMPAFSPVPKKADTDPAHYGEKPVASGPYQVQSYAPGSKLVLVRNPNWDKSTDQARTGLPDSIVTDMGLQPDVVNQRLIADSGDDKFAATTGVSVPAALIPTISGNPAVKARVATSPSGALAYLAMNTKRPALSNPQVRKAIEYAVDKQAVQVAQGGPEYGGEIASTLITPGMNGYNKYNLYEAPPAGDPEKAKQLLQAAGVSNLNLVLVADSTSSGAAGLGVAQAIQQGLKRAGITVTIKPMDNTPLTDLITGNKPDFDLTVSSWLPDFPSAIGNIQPLIASSEIGNGGYNISRYSNPAVDSAIAAATAEPDLNKSASLWAAVDKQAMADAPLVPLIYARNAFLHGSKVQNFYLPPYPPYANVLIVGLSK</sequence>
<feature type="chain" id="PRO_5038679588" evidence="1">
    <location>
        <begin position="24"/>
        <end position="562"/>
    </location>
</feature>
<protein>
    <submittedName>
        <fullName evidence="3">Peptide/nickel transport system substrate-binding protein</fullName>
    </submittedName>
</protein>
<organism evidence="3 4">
    <name type="scientific">Kribbella solani</name>
    <dbReference type="NCBI Taxonomy" id="236067"/>
    <lineage>
        <taxon>Bacteria</taxon>
        <taxon>Bacillati</taxon>
        <taxon>Actinomycetota</taxon>
        <taxon>Actinomycetes</taxon>
        <taxon>Propionibacteriales</taxon>
        <taxon>Kribbellaceae</taxon>
        <taxon>Kribbella</taxon>
    </lineage>
</organism>
<dbReference type="Gene3D" id="3.10.105.10">
    <property type="entry name" value="Dipeptide-binding Protein, Domain 3"/>
    <property type="match status" value="1"/>
</dbReference>
<dbReference type="GO" id="GO:1904680">
    <property type="term" value="F:peptide transmembrane transporter activity"/>
    <property type="evidence" value="ECO:0007669"/>
    <property type="project" value="TreeGrafter"/>
</dbReference>